<keyword evidence="7" id="KW-0496">Mitochondrion</keyword>
<protein>
    <recommendedName>
        <fullName evidence="9">acetyl-CoA C-acyltransferase</fullName>
        <ecNumber evidence="9">2.3.1.16</ecNumber>
    </recommendedName>
</protein>
<evidence type="ECO:0000313" key="14">
    <source>
        <dbReference type="Proteomes" id="UP000614350"/>
    </source>
</evidence>
<comment type="caution">
    <text evidence="13">The sequence shown here is derived from an EMBL/GenBank/DDBJ whole genome shotgun (WGS) entry which is preliminary data.</text>
</comment>
<comment type="pathway">
    <text evidence="2">Lipid metabolism; fatty acid beta-oxidation.</text>
</comment>
<evidence type="ECO:0000256" key="6">
    <source>
        <dbReference type="ARBA" id="ARBA00023098"/>
    </source>
</evidence>
<keyword evidence="14" id="KW-1185">Reference proteome</keyword>
<dbReference type="PROSITE" id="PS00098">
    <property type="entry name" value="THIOLASE_1"/>
    <property type="match status" value="1"/>
</dbReference>
<evidence type="ECO:0000259" key="11">
    <source>
        <dbReference type="Pfam" id="PF00108"/>
    </source>
</evidence>
<gene>
    <name evidence="13" type="ORF">HZH66_009887</name>
</gene>
<evidence type="ECO:0000256" key="7">
    <source>
        <dbReference type="ARBA" id="ARBA00023128"/>
    </source>
</evidence>
<evidence type="ECO:0000256" key="10">
    <source>
        <dbReference type="RuleBase" id="RU003557"/>
    </source>
</evidence>
<evidence type="ECO:0000313" key="13">
    <source>
        <dbReference type="EMBL" id="KAF7391407.1"/>
    </source>
</evidence>
<dbReference type="InterPro" id="IPR020615">
    <property type="entry name" value="Thiolase_acyl_enz_int_AS"/>
</dbReference>
<dbReference type="InterPro" id="IPR020610">
    <property type="entry name" value="Thiolase_AS"/>
</dbReference>
<evidence type="ECO:0000256" key="4">
    <source>
        <dbReference type="ARBA" id="ARBA00022679"/>
    </source>
</evidence>
<keyword evidence="5" id="KW-0276">Fatty acid metabolism</keyword>
<name>A0A834JQC9_VESVU</name>
<keyword evidence="4 10" id="KW-0808">Transferase</keyword>
<comment type="subcellular location">
    <subcellularLocation>
        <location evidence="1">Mitochondrion</location>
    </subcellularLocation>
</comment>
<dbReference type="Gene3D" id="3.40.47.10">
    <property type="match status" value="1"/>
</dbReference>
<proteinExistence type="inferred from homology"/>
<dbReference type="PROSITE" id="PS00737">
    <property type="entry name" value="THIOLASE_2"/>
    <property type="match status" value="1"/>
</dbReference>
<feature type="domain" description="Thiolase N-terminal" evidence="11">
    <location>
        <begin position="77"/>
        <end position="329"/>
    </location>
</feature>
<dbReference type="Proteomes" id="UP000614350">
    <property type="component" value="Unassembled WGS sequence"/>
</dbReference>
<dbReference type="EC" id="2.3.1.16" evidence="9"/>
<sequence>MLPFIKAVSKIEQGFKVYEQTSSTKSVSFKIMMKIYLINSLRLLTLMYATGVICPRPWGVQINKNYATKYDQTSKNIVFVDGVRTPFLQSGTQYKNLMSYDLARHSLLSLRRKIGFPNEAVEYICYGTVMQEIKTSNIGREAALGAGYSEHTPAHTITMACISSNQAITTAMGLIACGTYDVIVAGGVEFMSDIPIRHSRPMRSLMLQANKAKTLAQKLSLLGSIRPSHFVPDVTAAFAITRKEEDEYALRSHKLAAQAQSLGYFSDVVPIKVPGIEEVVNKDNGIRVSTPEQLAKLKPAFVKPYGTVTAANASFLTDGASAALITTEEKARLLGLKPKAYLRNFTYVSQDPVDQLLLGPAYAIPKVLERSKLSIKDVGVWEVHEAFAAQILANLKALDSDWFAQRYLKKSEKVGVPELQKWNSWGGSLSIGHPFAATGIRLVTHTANRLIKEDQQFGLIAACAAGGQGVGMILERYPDAKI</sequence>
<dbReference type="AlphaFoldDB" id="A0A834JQC9"/>
<dbReference type="PROSITE" id="PS00099">
    <property type="entry name" value="THIOLASE_3"/>
    <property type="match status" value="1"/>
</dbReference>
<evidence type="ECO:0000256" key="9">
    <source>
        <dbReference type="ARBA" id="ARBA00024073"/>
    </source>
</evidence>
<dbReference type="InterPro" id="IPR020617">
    <property type="entry name" value="Thiolase_C"/>
</dbReference>
<feature type="domain" description="Thiolase C-terminal" evidence="12">
    <location>
        <begin position="336"/>
        <end position="476"/>
    </location>
</feature>
<dbReference type="InterPro" id="IPR020616">
    <property type="entry name" value="Thiolase_N"/>
</dbReference>
<dbReference type="EMBL" id="JACSEA010000010">
    <property type="protein sequence ID" value="KAF7391407.1"/>
    <property type="molecule type" value="Genomic_DNA"/>
</dbReference>
<dbReference type="InterPro" id="IPR020613">
    <property type="entry name" value="Thiolase_CS"/>
</dbReference>
<dbReference type="Pfam" id="PF02803">
    <property type="entry name" value="Thiolase_C"/>
    <property type="match status" value="1"/>
</dbReference>
<dbReference type="GO" id="GO:0005739">
    <property type="term" value="C:mitochondrion"/>
    <property type="evidence" value="ECO:0007669"/>
    <property type="project" value="UniProtKB-SubCell"/>
</dbReference>
<keyword evidence="8 10" id="KW-0012">Acyltransferase</keyword>
<dbReference type="CDD" id="cd00751">
    <property type="entry name" value="thiolase"/>
    <property type="match status" value="1"/>
</dbReference>
<dbReference type="GO" id="GO:0003988">
    <property type="term" value="F:acetyl-CoA C-acyltransferase activity"/>
    <property type="evidence" value="ECO:0007669"/>
    <property type="project" value="UniProtKB-EC"/>
</dbReference>
<evidence type="ECO:0000256" key="2">
    <source>
        <dbReference type="ARBA" id="ARBA00005005"/>
    </source>
</evidence>
<evidence type="ECO:0000256" key="3">
    <source>
        <dbReference type="ARBA" id="ARBA00010982"/>
    </source>
</evidence>
<dbReference type="Pfam" id="PF00108">
    <property type="entry name" value="Thiolase_N"/>
    <property type="match status" value="1"/>
</dbReference>
<dbReference type="SUPFAM" id="SSF53901">
    <property type="entry name" value="Thiolase-like"/>
    <property type="match status" value="2"/>
</dbReference>
<evidence type="ECO:0000256" key="5">
    <source>
        <dbReference type="ARBA" id="ARBA00022832"/>
    </source>
</evidence>
<evidence type="ECO:0000259" key="12">
    <source>
        <dbReference type="Pfam" id="PF02803"/>
    </source>
</evidence>
<dbReference type="InterPro" id="IPR002155">
    <property type="entry name" value="Thiolase"/>
</dbReference>
<accession>A0A834JQC9</accession>
<dbReference type="InterPro" id="IPR016039">
    <property type="entry name" value="Thiolase-like"/>
</dbReference>
<dbReference type="PANTHER" id="PTHR18919:SF153">
    <property type="entry name" value="TRIFUNCTIONAL ENZYME SUBUNIT BETA, MITOCHONDRIAL"/>
    <property type="match status" value="1"/>
</dbReference>
<organism evidence="13 14">
    <name type="scientific">Vespula vulgaris</name>
    <name type="common">Yellow jacket</name>
    <name type="synonym">Wasp</name>
    <dbReference type="NCBI Taxonomy" id="7454"/>
    <lineage>
        <taxon>Eukaryota</taxon>
        <taxon>Metazoa</taxon>
        <taxon>Ecdysozoa</taxon>
        <taxon>Arthropoda</taxon>
        <taxon>Hexapoda</taxon>
        <taxon>Insecta</taxon>
        <taxon>Pterygota</taxon>
        <taxon>Neoptera</taxon>
        <taxon>Endopterygota</taxon>
        <taxon>Hymenoptera</taxon>
        <taxon>Apocrita</taxon>
        <taxon>Aculeata</taxon>
        <taxon>Vespoidea</taxon>
        <taxon>Vespidae</taxon>
        <taxon>Vespinae</taxon>
        <taxon>Vespula</taxon>
    </lineage>
</organism>
<evidence type="ECO:0000256" key="8">
    <source>
        <dbReference type="ARBA" id="ARBA00023315"/>
    </source>
</evidence>
<evidence type="ECO:0000256" key="1">
    <source>
        <dbReference type="ARBA" id="ARBA00004173"/>
    </source>
</evidence>
<dbReference type="GO" id="GO:0006635">
    <property type="term" value="P:fatty acid beta-oxidation"/>
    <property type="evidence" value="ECO:0007669"/>
    <property type="project" value="TreeGrafter"/>
</dbReference>
<dbReference type="NCBIfam" id="TIGR01930">
    <property type="entry name" value="AcCoA-C-Actrans"/>
    <property type="match status" value="1"/>
</dbReference>
<keyword evidence="6" id="KW-0443">Lipid metabolism</keyword>
<comment type="similarity">
    <text evidence="3 10">Belongs to the thiolase-like superfamily. Thiolase family.</text>
</comment>
<dbReference type="PANTHER" id="PTHR18919">
    <property type="entry name" value="ACETYL-COA C-ACYLTRANSFERASE"/>
    <property type="match status" value="1"/>
</dbReference>
<reference evidence="13" key="1">
    <citation type="journal article" date="2020" name="G3 (Bethesda)">
        <title>High-Quality Assemblies for Three Invasive Social Wasps from the &lt;i&gt;Vespula&lt;/i&gt; Genus.</title>
        <authorList>
            <person name="Harrop T.W.R."/>
            <person name="Guhlin J."/>
            <person name="McLaughlin G.M."/>
            <person name="Permina E."/>
            <person name="Stockwell P."/>
            <person name="Gilligan J."/>
            <person name="Le Lec M.F."/>
            <person name="Gruber M.A.M."/>
            <person name="Quinn O."/>
            <person name="Lovegrove M."/>
            <person name="Duncan E.J."/>
            <person name="Remnant E.J."/>
            <person name="Van Eeckhoven J."/>
            <person name="Graham B."/>
            <person name="Knapp R.A."/>
            <person name="Langford K.W."/>
            <person name="Kronenberg Z."/>
            <person name="Press M.O."/>
            <person name="Eacker S.M."/>
            <person name="Wilson-Rankin E.E."/>
            <person name="Purcell J."/>
            <person name="Lester P.J."/>
            <person name="Dearden P.K."/>
        </authorList>
    </citation>
    <scope>NUCLEOTIDE SEQUENCE</scope>
    <source>
        <strain evidence="13">Marl-1</strain>
    </source>
</reference>